<keyword evidence="2" id="KW-0547">Nucleotide-binding</keyword>
<evidence type="ECO:0000256" key="1">
    <source>
        <dbReference type="ARBA" id="ARBA00022448"/>
    </source>
</evidence>
<dbReference type="GO" id="GO:0005524">
    <property type="term" value="F:ATP binding"/>
    <property type="evidence" value="ECO:0007669"/>
    <property type="project" value="UniProtKB-KW"/>
</dbReference>
<dbReference type="EMBL" id="PDJG01000001">
    <property type="protein sequence ID" value="PFG33822.1"/>
    <property type="molecule type" value="Genomic_DNA"/>
</dbReference>
<dbReference type="InterPro" id="IPR003593">
    <property type="entry name" value="AAA+_ATPase"/>
</dbReference>
<comment type="caution">
    <text evidence="5">The sequence shown here is derived from an EMBL/GenBank/DDBJ whole genome shotgun (WGS) entry which is preliminary data.</text>
</comment>
<dbReference type="PANTHER" id="PTHR42781:SF4">
    <property type="entry name" value="SPERMIDINE_PUTRESCINE IMPORT ATP-BINDING PROTEIN POTA"/>
    <property type="match status" value="1"/>
</dbReference>
<feature type="domain" description="ABC transporter" evidence="4">
    <location>
        <begin position="4"/>
        <end position="234"/>
    </location>
</feature>
<keyword evidence="1" id="KW-0813">Transport</keyword>
<proteinExistence type="predicted"/>
<evidence type="ECO:0000313" key="6">
    <source>
        <dbReference type="Proteomes" id="UP000225548"/>
    </source>
</evidence>
<dbReference type="Gene3D" id="3.40.50.300">
    <property type="entry name" value="P-loop containing nucleotide triphosphate hydrolases"/>
    <property type="match status" value="1"/>
</dbReference>
<dbReference type="Pfam" id="PF00005">
    <property type="entry name" value="ABC_tran"/>
    <property type="match status" value="1"/>
</dbReference>
<dbReference type="GO" id="GO:0016887">
    <property type="term" value="F:ATP hydrolysis activity"/>
    <property type="evidence" value="ECO:0007669"/>
    <property type="project" value="InterPro"/>
</dbReference>
<dbReference type="PROSITE" id="PS50893">
    <property type="entry name" value="ABC_TRANSPORTER_2"/>
    <property type="match status" value="1"/>
</dbReference>
<dbReference type="RefSeq" id="WP_245862320.1">
    <property type="nucleotide sequence ID" value="NZ_PDJG01000001.1"/>
</dbReference>
<dbReference type="InterPro" id="IPR017871">
    <property type="entry name" value="ABC_transporter-like_CS"/>
</dbReference>
<gene>
    <name evidence="5" type="ORF">ATL42_1714</name>
</gene>
<dbReference type="AlphaFoldDB" id="A0A2A9E6F5"/>
<evidence type="ECO:0000313" key="5">
    <source>
        <dbReference type="EMBL" id="PFG33822.1"/>
    </source>
</evidence>
<reference evidence="5 6" key="1">
    <citation type="submission" date="2017-10" db="EMBL/GenBank/DDBJ databases">
        <title>Sequencing the genomes of 1000 actinobacteria strains.</title>
        <authorList>
            <person name="Klenk H.-P."/>
        </authorList>
    </citation>
    <scope>NUCLEOTIDE SEQUENCE [LARGE SCALE GENOMIC DNA]</scope>
    <source>
        <strain evidence="5 6">DSM 18966</strain>
    </source>
</reference>
<evidence type="ECO:0000256" key="3">
    <source>
        <dbReference type="ARBA" id="ARBA00022840"/>
    </source>
</evidence>
<accession>A0A2A9E6F5</accession>
<dbReference type="PROSITE" id="PS00211">
    <property type="entry name" value="ABC_TRANSPORTER_1"/>
    <property type="match status" value="1"/>
</dbReference>
<sequence length="236" mass="24851">MKPAHGSALHADVHVVRGAFHLRAALQVEAGEIVAVVGPNGAGKSSLLRALAGLDPVDAGRIVLGDRVLDDAASDTWVPAARRRVGMVFQDYRLFGHRSVLDNVAFGPRAAGRSVADARRAAAEWLARLGIADLADRRPGALSGGQAQRVALARALVTEPDLLLLDEPLSALDVDVRARVRLELAVHLREAGTTTLVVTHDPQDAQVLAGRTVRLEAGRVVEVPSPTPSVTDRVGG</sequence>
<dbReference type="SUPFAM" id="SSF52540">
    <property type="entry name" value="P-loop containing nucleoside triphosphate hydrolases"/>
    <property type="match status" value="1"/>
</dbReference>
<name>A0A2A9E6F5_9MICO</name>
<organism evidence="5 6">
    <name type="scientific">Sanguibacter antarcticus</name>
    <dbReference type="NCBI Taxonomy" id="372484"/>
    <lineage>
        <taxon>Bacteria</taxon>
        <taxon>Bacillati</taxon>
        <taxon>Actinomycetota</taxon>
        <taxon>Actinomycetes</taxon>
        <taxon>Micrococcales</taxon>
        <taxon>Sanguibacteraceae</taxon>
        <taxon>Sanguibacter</taxon>
    </lineage>
</organism>
<dbReference type="InterPro" id="IPR050093">
    <property type="entry name" value="ABC_SmlMolc_Importer"/>
</dbReference>
<dbReference type="InterPro" id="IPR027417">
    <property type="entry name" value="P-loop_NTPase"/>
</dbReference>
<dbReference type="Proteomes" id="UP000225548">
    <property type="component" value="Unassembled WGS sequence"/>
</dbReference>
<keyword evidence="6" id="KW-1185">Reference proteome</keyword>
<evidence type="ECO:0000256" key="2">
    <source>
        <dbReference type="ARBA" id="ARBA00022741"/>
    </source>
</evidence>
<protein>
    <submittedName>
        <fullName evidence="5">Molybdate transport system ATP-binding protein</fullName>
    </submittedName>
</protein>
<dbReference type="InterPro" id="IPR003439">
    <property type="entry name" value="ABC_transporter-like_ATP-bd"/>
</dbReference>
<dbReference type="PANTHER" id="PTHR42781">
    <property type="entry name" value="SPERMIDINE/PUTRESCINE IMPORT ATP-BINDING PROTEIN POTA"/>
    <property type="match status" value="1"/>
</dbReference>
<keyword evidence="3 5" id="KW-0067">ATP-binding</keyword>
<dbReference type="SMART" id="SM00382">
    <property type="entry name" value="AAA"/>
    <property type="match status" value="1"/>
</dbReference>
<evidence type="ECO:0000259" key="4">
    <source>
        <dbReference type="PROSITE" id="PS50893"/>
    </source>
</evidence>